<keyword evidence="3" id="KW-1185">Reference proteome</keyword>
<accession>A0A9N8X556</accession>
<evidence type="ECO:0000256" key="1">
    <source>
        <dbReference type="SAM" id="MobiDB-lite"/>
    </source>
</evidence>
<comment type="caution">
    <text evidence="2">The sequence shown here is derived from an EMBL/GenBank/DDBJ whole genome shotgun (WGS) entry which is preliminary data.</text>
</comment>
<evidence type="ECO:0000313" key="2">
    <source>
        <dbReference type="EMBL" id="CAG4919214.1"/>
    </source>
</evidence>
<dbReference type="EMBL" id="CAJQZC010000011">
    <property type="protein sequence ID" value="CAG4919214.1"/>
    <property type="molecule type" value="Genomic_DNA"/>
</dbReference>
<dbReference type="Proteomes" id="UP000789704">
    <property type="component" value="Unassembled WGS sequence"/>
</dbReference>
<organism evidence="2 3">
    <name type="scientific">Paraburkholderia saeva</name>
    <dbReference type="NCBI Taxonomy" id="2777537"/>
    <lineage>
        <taxon>Bacteria</taxon>
        <taxon>Pseudomonadati</taxon>
        <taxon>Pseudomonadota</taxon>
        <taxon>Betaproteobacteria</taxon>
        <taxon>Burkholderiales</taxon>
        <taxon>Burkholderiaceae</taxon>
        <taxon>Paraburkholderia</taxon>
    </lineage>
</organism>
<feature type="region of interest" description="Disordered" evidence="1">
    <location>
        <begin position="89"/>
        <end position="109"/>
    </location>
</feature>
<protein>
    <submittedName>
        <fullName evidence="2">Uncharacterized protein</fullName>
    </submittedName>
</protein>
<proteinExistence type="predicted"/>
<gene>
    <name evidence="2" type="ORF">LMG31841_04855</name>
</gene>
<name>A0A9N8X556_9BURK</name>
<sequence>MNRIDAVKPVSFPAAGVEAARRWLLCPSASMADYRDSVLADLLNACDKAQHVAEHTREFRDGFAARIAQEIAIRSTDVHCRARKVPQSSSRSTRLCSPHSAAGCGKVPNTSIHQGDRVRSIWLRRMGTAVKIYSDGSAAVCWDDGDPQPEGLAHGRMPRRLLELIEPLAPARQAQLAAVS</sequence>
<dbReference type="AlphaFoldDB" id="A0A9N8X556"/>
<evidence type="ECO:0000313" key="3">
    <source>
        <dbReference type="Proteomes" id="UP000789704"/>
    </source>
</evidence>
<dbReference type="RefSeq" id="WP_228882501.1">
    <property type="nucleotide sequence ID" value="NZ_CAJQZC010000011.1"/>
</dbReference>
<reference evidence="2" key="1">
    <citation type="submission" date="2021-04" db="EMBL/GenBank/DDBJ databases">
        <authorList>
            <person name="Vanwijnsberghe S."/>
        </authorList>
    </citation>
    <scope>NUCLEOTIDE SEQUENCE</scope>
    <source>
        <strain evidence="2">LMG 31841</strain>
    </source>
</reference>